<keyword evidence="2" id="KW-0575">Peroxidase</keyword>
<sequence length="158" mass="17448">MSLSPEYDRLFIDKQSPDVYRSMSAVAGEVTATAEAAGLDRLLVELVNIRVSQLNGCGFCLDLHVRRAVKNGETPQRLAVLPAWRDVDLFSPTEQAALALAEALTTLPDHHARERERTRAREALTADQFSAVSWLAITMNAFNRISIISGHPVRPRPA</sequence>
<name>A0A285EDP6_9ACTN</name>
<dbReference type="InterPro" id="IPR029032">
    <property type="entry name" value="AhpD-like"/>
</dbReference>
<dbReference type="Gene3D" id="1.20.1290.10">
    <property type="entry name" value="AhpD-like"/>
    <property type="match status" value="1"/>
</dbReference>
<keyword evidence="2" id="KW-0560">Oxidoreductase</keyword>
<gene>
    <name evidence="2" type="ORF">SAMN06893097_103340</name>
</gene>
<proteinExistence type="predicted"/>
<dbReference type="EMBL" id="OBDO01000003">
    <property type="protein sequence ID" value="SNX96171.1"/>
    <property type="molecule type" value="Genomic_DNA"/>
</dbReference>
<dbReference type="AlphaFoldDB" id="A0A285EDP6"/>
<dbReference type="Pfam" id="PF02627">
    <property type="entry name" value="CMD"/>
    <property type="match status" value="1"/>
</dbReference>
<evidence type="ECO:0000313" key="3">
    <source>
        <dbReference type="Proteomes" id="UP000219514"/>
    </source>
</evidence>
<feature type="domain" description="Carboxymuconolactone decarboxylase-like" evidence="1">
    <location>
        <begin position="17"/>
        <end position="103"/>
    </location>
</feature>
<evidence type="ECO:0000259" key="1">
    <source>
        <dbReference type="Pfam" id="PF02627"/>
    </source>
</evidence>
<protein>
    <submittedName>
        <fullName evidence="2">Alkylhydroperoxidase AhpD family core domain-containing protein</fullName>
    </submittedName>
</protein>
<evidence type="ECO:0000313" key="2">
    <source>
        <dbReference type="EMBL" id="SNX96171.1"/>
    </source>
</evidence>
<accession>A0A285EDP6</accession>
<organism evidence="2 3">
    <name type="scientific">Geodermatophilus sabuli</name>
    <dbReference type="NCBI Taxonomy" id="1564158"/>
    <lineage>
        <taxon>Bacteria</taxon>
        <taxon>Bacillati</taxon>
        <taxon>Actinomycetota</taxon>
        <taxon>Actinomycetes</taxon>
        <taxon>Geodermatophilales</taxon>
        <taxon>Geodermatophilaceae</taxon>
        <taxon>Geodermatophilus</taxon>
    </lineage>
</organism>
<reference evidence="2 3" key="1">
    <citation type="submission" date="2017-09" db="EMBL/GenBank/DDBJ databases">
        <authorList>
            <person name="Ehlers B."/>
            <person name="Leendertz F.H."/>
        </authorList>
    </citation>
    <scope>NUCLEOTIDE SEQUENCE [LARGE SCALE GENOMIC DNA]</scope>
    <source>
        <strain evidence="2 3">DSM 46844</strain>
    </source>
</reference>
<dbReference type="NCBIfam" id="TIGR00778">
    <property type="entry name" value="ahpD_dom"/>
    <property type="match status" value="1"/>
</dbReference>
<keyword evidence="3" id="KW-1185">Reference proteome</keyword>
<dbReference type="RefSeq" id="WP_216359679.1">
    <property type="nucleotide sequence ID" value="NZ_JACHXB010000004.1"/>
</dbReference>
<dbReference type="InterPro" id="IPR004675">
    <property type="entry name" value="AhpD_core"/>
</dbReference>
<dbReference type="InterPro" id="IPR003779">
    <property type="entry name" value="CMD-like"/>
</dbReference>
<dbReference type="SUPFAM" id="SSF69118">
    <property type="entry name" value="AhpD-like"/>
    <property type="match status" value="1"/>
</dbReference>
<dbReference type="PANTHER" id="PTHR35446:SF2">
    <property type="entry name" value="CARBOXYMUCONOLACTONE DECARBOXYLASE-LIKE DOMAIN-CONTAINING PROTEIN"/>
    <property type="match status" value="1"/>
</dbReference>
<dbReference type="Proteomes" id="UP000219514">
    <property type="component" value="Unassembled WGS sequence"/>
</dbReference>
<dbReference type="GO" id="GO:0051920">
    <property type="term" value="F:peroxiredoxin activity"/>
    <property type="evidence" value="ECO:0007669"/>
    <property type="project" value="InterPro"/>
</dbReference>
<dbReference type="PANTHER" id="PTHR35446">
    <property type="entry name" value="SI:CH211-175M2.5"/>
    <property type="match status" value="1"/>
</dbReference>